<dbReference type="GO" id="GO:0030246">
    <property type="term" value="F:carbohydrate binding"/>
    <property type="evidence" value="ECO:0007669"/>
    <property type="project" value="UniProtKB-KW"/>
</dbReference>
<evidence type="ECO:0000256" key="1">
    <source>
        <dbReference type="ARBA" id="ARBA00022734"/>
    </source>
</evidence>
<protein>
    <submittedName>
        <fullName evidence="6">C-type lectin domain family 4 member F-like</fullName>
    </submittedName>
</protein>
<feature type="region of interest" description="Disordered" evidence="3">
    <location>
        <begin position="1"/>
        <end position="32"/>
    </location>
</feature>
<feature type="domain" description="C-type lectin" evidence="4">
    <location>
        <begin position="46"/>
        <end position="160"/>
    </location>
</feature>
<sequence>MVEIYESADAVSAPDPSTETNNASTKRNPAELHPADRCVSKGWRYFSHSVYYISTAKKSWSGSRQDCTDRGADLVIINSEEEQEFILRSVNGNVWIGLTNTEGVWKWVDGTALSTGYWTRGQPSRSYNGEEDCVVSTEVHDSLKSWDDVFCSNAYSWVCEKRIPLTSQ</sequence>
<dbReference type="GeneID" id="115823755"/>
<organism evidence="5 6">
    <name type="scientific">Chanos chanos</name>
    <name type="common">Milkfish</name>
    <name type="synonym">Mugil chanos</name>
    <dbReference type="NCBI Taxonomy" id="29144"/>
    <lineage>
        <taxon>Eukaryota</taxon>
        <taxon>Metazoa</taxon>
        <taxon>Chordata</taxon>
        <taxon>Craniata</taxon>
        <taxon>Vertebrata</taxon>
        <taxon>Euteleostomi</taxon>
        <taxon>Actinopterygii</taxon>
        <taxon>Neopterygii</taxon>
        <taxon>Teleostei</taxon>
        <taxon>Ostariophysi</taxon>
        <taxon>Gonorynchiformes</taxon>
        <taxon>Chanidae</taxon>
        <taxon>Chanos</taxon>
    </lineage>
</organism>
<dbReference type="Gene3D" id="3.10.100.10">
    <property type="entry name" value="Mannose-Binding Protein A, subunit A"/>
    <property type="match status" value="1"/>
</dbReference>
<dbReference type="InterPro" id="IPR033989">
    <property type="entry name" value="CD209-like_CTLD"/>
</dbReference>
<dbReference type="Proteomes" id="UP000504632">
    <property type="component" value="Chromosome 11"/>
</dbReference>
<evidence type="ECO:0000313" key="6">
    <source>
        <dbReference type="RefSeq" id="XP_030643644.1"/>
    </source>
</evidence>
<gene>
    <name evidence="6" type="primary">LOC115823755</name>
</gene>
<dbReference type="PROSITE" id="PS50041">
    <property type="entry name" value="C_TYPE_LECTIN_2"/>
    <property type="match status" value="1"/>
</dbReference>
<dbReference type="SMART" id="SM00034">
    <property type="entry name" value="CLECT"/>
    <property type="match status" value="1"/>
</dbReference>
<dbReference type="InterPro" id="IPR050111">
    <property type="entry name" value="C-type_lectin/snaclec_domain"/>
</dbReference>
<dbReference type="OrthoDB" id="6337382at2759"/>
<keyword evidence="1" id="KW-0430">Lectin</keyword>
<accession>A0A6J2WH70</accession>
<name>A0A6J2WH70_CHACN</name>
<dbReference type="PROSITE" id="PS00615">
    <property type="entry name" value="C_TYPE_LECTIN_1"/>
    <property type="match status" value="1"/>
</dbReference>
<evidence type="ECO:0000256" key="3">
    <source>
        <dbReference type="SAM" id="MobiDB-lite"/>
    </source>
</evidence>
<dbReference type="InParanoid" id="A0A6J2WH70"/>
<keyword evidence="5" id="KW-1185">Reference proteome</keyword>
<dbReference type="InterPro" id="IPR016187">
    <property type="entry name" value="CTDL_fold"/>
</dbReference>
<dbReference type="AlphaFoldDB" id="A0A6J2WH70"/>
<dbReference type="InterPro" id="IPR016186">
    <property type="entry name" value="C-type_lectin-like/link_sf"/>
</dbReference>
<keyword evidence="2" id="KW-1015">Disulfide bond</keyword>
<dbReference type="Pfam" id="PF00059">
    <property type="entry name" value="Lectin_C"/>
    <property type="match status" value="1"/>
</dbReference>
<evidence type="ECO:0000256" key="2">
    <source>
        <dbReference type="ARBA" id="ARBA00023157"/>
    </source>
</evidence>
<feature type="compositionally biased region" description="Polar residues" evidence="3">
    <location>
        <begin position="15"/>
        <end position="27"/>
    </location>
</feature>
<reference evidence="5" key="1">
    <citation type="submission" date="2024-06" db="UniProtKB">
        <authorList>
            <consortium name="RefSeq"/>
        </authorList>
    </citation>
    <scope>NUCLEOTIDE SEQUENCE [LARGE SCALE GENOMIC DNA]</scope>
</reference>
<evidence type="ECO:0000313" key="5">
    <source>
        <dbReference type="Proteomes" id="UP000504632"/>
    </source>
</evidence>
<proteinExistence type="predicted"/>
<dbReference type="InterPro" id="IPR018378">
    <property type="entry name" value="C-type_lectin_CS"/>
</dbReference>
<dbReference type="SUPFAM" id="SSF56436">
    <property type="entry name" value="C-type lectin-like"/>
    <property type="match status" value="1"/>
</dbReference>
<dbReference type="InterPro" id="IPR001304">
    <property type="entry name" value="C-type_lectin-like"/>
</dbReference>
<reference evidence="6" key="2">
    <citation type="submission" date="2025-08" db="UniProtKB">
        <authorList>
            <consortium name="RefSeq"/>
        </authorList>
    </citation>
    <scope>IDENTIFICATION</scope>
</reference>
<evidence type="ECO:0000259" key="4">
    <source>
        <dbReference type="PROSITE" id="PS50041"/>
    </source>
</evidence>
<dbReference type="RefSeq" id="XP_030643644.1">
    <property type="nucleotide sequence ID" value="XM_030787784.1"/>
</dbReference>
<dbReference type="CDD" id="cd03590">
    <property type="entry name" value="CLECT_DC-SIGN_like"/>
    <property type="match status" value="1"/>
</dbReference>
<dbReference type="PANTHER" id="PTHR22803">
    <property type="entry name" value="MANNOSE, PHOSPHOLIPASE, LECTIN RECEPTOR RELATED"/>
    <property type="match status" value="1"/>
</dbReference>